<dbReference type="Gene3D" id="2.130.10.10">
    <property type="entry name" value="YVTN repeat-like/Quinoprotein amine dehydrogenase"/>
    <property type="match status" value="1"/>
</dbReference>
<evidence type="ECO:0000313" key="3">
    <source>
        <dbReference type="EMBL" id="CCO49183.1"/>
    </source>
</evidence>
<dbReference type="InterPro" id="IPR019405">
    <property type="entry name" value="Lactonase_7-beta_prop"/>
</dbReference>
<dbReference type="RefSeq" id="WP_022613403.1">
    <property type="nucleotide sequence ID" value="NZ_LK391965.1"/>
</dbReference>
<evidence type="ECO:0000313" key="4">
    <source>
        <dbReference type="Proteomes" id="UP000018211"/>
    </source>
</evidence>
<accession>A0AAV2VWQ7</accession>
<dbReference type="AlphaFoldDB" id="A0AAV2VWQ7"/>
<dbReference type="Pfam" id="PF10282">
    <property type="entry name" value="Lactonase"/>
    <property type="match status" value="1"/>
</dbReference>
<dbReference type="Proteomes" id="UP000018211">
    <property type="component" value="Unassembled WGS sequence"/>
</dbReference>
<evidence type="ECO:0000256" key="2">
    <source>
        <dbReference type="ARBA" id="ARBA00022526"/>
    </source>
</evidence>
<keyword evidence="2" id="KW-0313">Glucose metabolism</keyword>
<comment type="caution">
    <text evidence="3">The sequence shown here is derived from an EMBL/GenBank/DDBJ whole genome shotgun (WGS) entry which is preliminary data.</text>
</comment>
<gene>
    <name evidence="3" type="ORF">VIBNISOn1_790110</name>
</gene>
<comment type="similarity">
    <text evidence="1">Belongs to the cycloisomerase 2 family.</text>
</comment>
<dbReference type="EMBL" id="CAOF01000174">
    <property type="protein sequence ID" value="CCO49183.1"/>
    <property type="molecule type" value="Genomic_DNA"/>
</dbReference>
<dbReference type="InterPro" id="IPR050282">
    <property type="entry name" value="Cycloisomerase_2"/>
</dbReference>
<dbReference type="GO" id="GO:0017057">
    <property type="term" value="F:6-phosphogluconolactonase activity"/>
    <property type="evidence" value="ECO:0007669"/>
    <property type="project" value="TreeGrafter"/>
</dbReference>
<dbReference type="GO" id="GO:0006006">
    <property type="term" value="P:glucose metabolic process"/>
    <property type="evidence" value="ECO:0007669"/>
    <property type="project" value="UniProtKB-KW"/>
</dbReference>
<dbReference type="PANTHER" id="PTHR30344:SF1">
    <property type="entry name" value="6-PHOSPHOGLUCONOLACTONASE"/>
    <property type="match status" value="1"/>
</dbReference>
<evidence type="ECO:0000256" key="1">
    <source>
        <dbReference type="ARBA" id="ARBA00005564"/>
    </source>
</evidence>
<organism evidence="3 4">
    <name type="scientific">Vibrio nigripulchritudo SOn1</name>
    <dbReference type="NCBI Taxonomy" id="1238450"/>
    <lineage>
        <taxon>Bacteria</taxon>
        <taxon>Pseudomonadati</taxon>
        <taxon>Pseudomonadota</taxon>
        <taxon>Gammaproteobacteria</taxon>
        <taxon>Vibrionales</taxon>
        <taxon>Vibrionaceae</taxon>
        <taxon>Vibrio</taxon>
    </lineage>
</organism>
<reference evidence="3 4" key="1">
    <citation type="journal article" date="2013" name="ISME J.">
        <title>Comparative genomics of pathogenic lineages of Vibrio nigripulchritudo identifies virulence-associated traits.</title>
        <authorList>
            <person name="Goudenege D."/>
            <person name="Labreuche Y."/>
            <person name="Krin E."/>
            <person name="Ansquer D."/>
            <person name="Mangenot S."/>
            <person name="Calteau A."/>
            <person name="Medigue C."/>
            <person name="Mazel D."/>
            <person name="Polz M.F."/>
            <person name="Le Roux F."/>
        </authorList>
    </citation>
    <scope>NUCLEOTIDE SEQUENCE [LARGE SCALE GENOMIC DNA]</scope>
    <source>
        <strain evidence="3 4">SOn1</strain>
    </source>
</reference>
<dbReference type="InterPro" id="IPR015943">
    <property type="entry name" value="WD40/YVTN_repeat-like_dom_sf"/>
</dbReference>
<sequence>MANTQSILIGSYTQSIGAMTGEGKGISVVELNTETGELLNLELLSDSPNPAYLTLAEERLFSINEFASGEGAGITVFERIDEHLTLTDHLAIQGDYPCHVAMNSDGSRVIASNYGSGNFSLFSHNEGKIELIHAIQHHGTGPNADRQEGPHAHFACFLNHTSELVTVDLGIDRVSFYPLTPSGIDESNAQHVSTPPGSGPRHLVLTKDEKTAYVLCELSEEVLILKKEESDQWDLISKIAPFTPHNDGGAAAAIRLSPDEKFVYASGRQQSVIVCLKVESDGNLTAAQTVSSGGLNPRDFNITADGQWLISANQDTNNVLSYRRNAESGELEATGYSISTGNPVCIAF</sequence>
<proteinExistence type="inferred from homology"/>
<dbReference type="PANTHER" id="PTHR30344">
    <property type="entry name" value="6-PHOSPHOGLUCONOLACTONASE-RELATED"/>
    <property type="match status" value="1"/>
</dbReference>
<dbReference type="SUPFAM" id="SSF51004">
    <property type="entry name" value="C-terminal (heme d1) domain of cytochrome cd1-nitrite reductase"/>
    <property type="match status" value="1"/>
</dbReference>
<dbReference type="InterPro" id="IPR011048">
    <property type="entry name" value="Haem_d1_sf"/>
</dbReference>
<dbReference type="GO" id="GO:0005829">
    <property type="term" value="C:cytosol"/>
    <property type="evidence" value="ECO:0007669"/>
    <property type="project" value="TreeGrafter"/>
</dbReference>
<name>A0AAV2VWQ7_9VIBR</name>
<keyword evidence="2" id="KW-0119">Carbohydrate metabolism</keyword>
<protein>
    <submittedName>
        <fullName evidence="3">3-carboxy-cis,cis-muconate lactonizing enzyme</fullName>
    </submittedName>
</protein>